<reference evidence="3 4" key="1">
    <citation type="submission" date="2019-08" db="EMBL/GenBank/DDBJ databases">
        <title>Parahaliea maris sp. nov., isolated from the surface seawater.</title>
        <authorList>
            <person name="Liu Y."/>
        </authorList>
    </citation>
    <scope>NUCLEOTIDE SEQUENCE [LARGE SCALE GENOMIC DNA]</scope>
    <source>
        <strain evidence="3 4">S2-26</strain>
    </source>
</reference>
<dbReference type="SUPFAM" id="SSF51735">
    <property type="entry name" value="NAD(P)-binding Rossmann-fold domains"/>
    <property type="match status" value="1"/>
</dbReference>
<dbReference type="Proteomes" id="UP000321933">
    <property type="component" value="Unassembled WGS sequence"/>
</dbReference>
<sequence length="253" mass="26170">MKLTNKVALITGATGGIGLAAAKLFVGEGARVMLADIDQAALEAAVAELGAEQAASVVVDVTQPEQAERAVASTVEHFGQLDIYVANAGIVGPIQSIEDCPVEAFDKVLAVNVRGVWLGIKYAMPAMRRQGGGSIVITSSGAGVQGMPNMSPYNTSKHAVIGTMRCAAKEGAADNIRVNTVNPGPVATRMIESIESGFDKDNTDQVREAFTAGVPMGRYGTPEEVAKLMLFLASDDSSYCTGGVYMVDGGNAA</sequence>
<dbReference type="PANTHER" id="PTHR24321">
    <property type="entry name" value="DEHYDROGENASES, SHORT CHAIN"/>
    <property type="match status" value="1"/>
</dbReference>
<protein>
    <submittedName>
        <fullName evidence="3">SDR family oxidoreductase</fullName>
    </submittedName>
</protein>
<dbReference type="CDD" id="cd05233">
    <property type="entry name" value="SDR_c"/>
    <property type="match status" value="1"/>
</dbReference>
<dbReference type="RefSeq" id="WP_148062910.1">
    <property type="nucleotide sequence ID" value="NZ_VRYZ01000001.1"/>
</dbReference>
<dbReference type="InterPro" id="IPR036291">
    <property type="entry name" value="NAD(P)-bd_dom_sf"/>
</dbReference>
<dbReference type="PRINTS" id="PR00081">
    <property type="entry name" value="GDHRDH"/>
</dbReference>
<dbReference type="Pfam" id="PF13561">
    <property type="entry name" value="adh_short_C2"/>
    <property type="match status" value="1"/>
</dbReference>
<comment type="caution">
    <text evidence="3">The sequence shown here is derived from an EMBL/GenBank/DDBJ whole genome shotgun (WGS) entry which is preliminary data.</text>
</comment>
<dbReference type="PANTHER" id="PTHR24321:SF8">
    <property type="entry name" value="ESTRADIOL 17-BETA-DEHYDROGENASE 8-RELATED"/>
    <property type="match status" value="1"/>
</dbReference>
<keyword evidence="2" id="KW-0560">Oxidoreductase</keyword>
<dbReference type="NCBIfam" id="NF005559">
    <property type="entry name" value="PRK07231.1"/>
    <property type="match status" value="1"/>
</dbReference>
<dbReference type="GO" id="GO:0016491">
    <property type="term" value="F:oxidoreductase activity"/>
    <property type="evidence" value="ECO:0007669"/>
    <property type="project" value="UniProtKB-KW"/>
</dbReference>
<dbReference type="EMBL" id="VRYZ01000001">
    <property type="protein sequence ID" value="TXS95070.1"/>
    <property type="molecule type" value="Genomic_DNA"/>
</dbReference>
<evidence type="ECO:0000313" key="3">
    <source>
        <dbReference type="EMBL" id="TXS95070.1"/>
    </source>
</evidence>
<comment type="similarity">
    <text evidence="1">Belongs to the short-chain dehydrogenases/reductases (SDR) family.</text>
</comment>
<dbReference type="InterPro" id="IPR002347">
    <property type="entry name" value="SDR_fam"/>
</dbReference>
<dbReference type="Gene3D" id="3.40.50.720">
    <property type="entry name" value="NAD(P)-binding Rossmann-like Domain"/>
    <property type="match status" value="1"/>
</dbReference>
<evidence type="ECO:0000313" key="4">
    <source>
        <dbReference type="Proteomes" id="UP000321933"/>
    </source>
</evidence>
<dbReference type="FunFam" id="3.40.50.720:FF:000084">
    <property type="entry name" value="Short-chain dehydrogenase reductase"/>
    <property type="match status" value="1"/>
</dbReference>
<organism evidence="3 4">
    <name type="scientific">Parahaliea aestuarii</name>
    <dbReference type="NCBI Taxonomy" id="1852021"/>
    <lineage>
        <taxon>Bacteria</taxon>
        <taxon>Pseudomonadati</taxon>
        <taxon>Pseudomonadota</taxon>
        <taxon>Gammaproteobacteria</taxon>
        <taxon>Cellvibrionales</taxon>
        <taxon>Halieaceae</taxon>
        <taxon>Parahaliea</taxon>
    </lineage>
</organism>
<evidence type="ECO:0000256" key="1">
    <source>
        <dbReference type="ARBA" id="ARBA00006484"/>
    </source>
</evidence>
<accession>A0A5C9A5N8</accession>
<name>A0A5C9A5N8_9GAMM</name>
<dbReference type="OrthoDB" id="7055074at2"/>
<proteinExistence type="inferred from homology"/>
<evidence type="ECO:0000256" key="2">
    <source>
        <dbReference type="ARBA" id="ARBA00023002"/>
    </source>
</evidence>
<gene>
    <name evidence="3" type="ORF">FVW59_04000</name>
</gene>
<dbReference type="AlphaFoldDB" id="A0A5C9A5N8"/>
<keyword evidence="4" id="KW-1185">Reference proteome</keyword>